<sequence>MLKSVCCMRLPTAGVIVGYLGLAGSILLTIGSACVIGFANEIVNNLEPPKNVDPSSHEEMRMAVVIIGCVYLGGAIISIMASAMLIIGTMKNRHLMMLPWLVLNGLGLFSKSVYNLVLVYAVFQYPAQVAPIFIMSMLSLALYAYIYAGIYSLYKHVQMSNDEQRPLVREEGAHESTTYPNYTKL</sequence>
<organism evidence="2 3">
    <name type="scientific">Drosophila rubida</name>
    <dbReference type="NCBI Taxonomy" id="30044"/>
    <lineage>
        <taxon>Eukaryota</taxon>
        <taxon>Metazoa</taxon>
        <taxon>Ecdysozoa</taxon>
        <taxon>Arthropoda</taxon>
        <taxon>Hexapoda</taxon>
        <taxon>Insecta</taxon>
        <taxon>Pterygota</taxon>
        <taxon>Neoptera</taxon>
        <taxon>Endopterygota</taxon>
        <taxon>Diptera</taxon>
        <taxon>Brachycera</taxon>
        <taxon>Muscomorpha</taxon>
        <taxon>Ephydroidea</taxon>
        <taxon>Drosophilidae</taxon>
        <taxon>Drosophila</taxon>
    </lineage>
</organism>
<dbReference type="InterPro" id="IPR031720">
    <property type="entry name" value="DUF4728"/>
</dbReference>
<gene>
    <name evidence="2" type="ORF">KR093_007959</name>
</gene>
<name>A0AAD4K0V5_9MUSC</name>
<keyword evidence="3" id="KW-1185">Reference proteome</keyword>
<comment type="caution">
    <text evidence="2">The sequence shown here is derived from an EMBL/GenBank/DDBJ whole genome shotgun (WGS) entry which is preliminary data.</text>
</comment>
<keyword evidence="1" id="KW-0812">Transmembrane</keyword>
<dbReference type="PANTHER" id="PTHR36694">
    <property type="entry name" value="PASIFLORA 1, ISOFORM A-RELATED"/>
    <property type="match status" value="1"/>
</dbReference>
<feature type="transmembrane region" description="Helical" evidence="1">
    <location>
        <begin position="12"/>
        <end position="40"/>
    </location>
</feature>
<accession>A0AAD4K0V5</accession>
<feature type="transmembrane region" description="Helical" evidence="1">
    <location>
        <begin position="60"/>
        <end position="88"/>
    </location>
</feature>
<dbReference type="PROSITE" id="PS51257">
    <property type="entry name" value="PROKAR_LIPOPROTEIN"/>
    <property type="match status" value="1"/>
</dbReference>
<feature type="transmembrane region" description="Helical" evidence="1">
    <location>
        <begin position="129"/>
        <end position="154"/>
    </location>
</feature>
<reference evidence="2" key="1">
    <citation type="journal article" date="2021" name="Mol. Ecol. Resour.">
        <title>Phylogenomic analyses of the genus Drosophila reveals genomic signals of climate adaptation.</title>
        <authorList>
            <person name="Li F."/>
            <person name="Rane R.V."/>
            <person name="Luria V."/>
            <person name="Xiong Z."/>
            <person name="Chen J."/>
            <person name="Li Z."/>
            <person name="Catullo R.A."/>
            <person name="Griffin P.C."/>
            <person name="Schiffer M."/>
            <person name="Pearce S."/>
            <person name="Lee S.F."/>
            <person name="McElroy K."/>
            <person name="Stocker A."/>
            <person name="Shirriffs J."/>
            <person name="Cockerell F."/>
            <person name="Coppin C."/>
            <person name="Sgro C.M."/>
            <person name="Karger A."/>
            <person name="Cain J.W."/>
            <person name="Weber J.A."/>
            <person name="Santpere G."/>
            <person name="Kirschner M.W."/>
            <person name="Hoffmann A.A."/>
            <person name="Oakeshott J.G."/>
            <person name="Zhang G."/>
        </authorList>
    </citation>
    <scope>NUCLEOTIDE SEQUENCE</scope>
    <source>
        <strain evidence="2">BGI-SZ-2011g</strain>
    </source>
</reference>
<dbReference type="Proteomes" id="UP001200034">
    <property type="component" value="Unassembled WGS sequence"/>
</dbReference>
<dbReference type="EMBL" id="JAJJHW010002585">
    <property type="protein sequence ID" value="KAH8371544.1"/>
    <property type="molecule type" value="Genomic_DNA"/>
</dbReference>
<feature type="transmembrane region" description="Helical" evidence="1">
    <location>
        <begin position="100"/>
        <end position="123"/>
    </location>
</feature>
<protein>
    <submittedName>
        <fullName evidence="2">Uncharacterized protein</fullName>
    </submittedName>
</protein>
<keyword evidence="1" id="KW-0472">Membrane</keyword>
<dbReference type="PANTHER" id="PTHR36694:SF11">
    <property type="entry name" value="LP21121P-RELATED"/>
    <property type="match status" value="1"/>
</dbReference>
<dbReference type="Pfam" id="PF15860">
    <property type="entry name" value="DUF4728"/>
    <property type="match status" value="1"/>
</dbReference>
<proteinExistence type="predicted"/>
<evidence type="ECO:0000313" key="3">
    <source>
        <dbReference type="Proteomes" id="UP001200034"/>
    </source>
</evidence>
<keyword evidence="1" id="KW-1133">Transmembrane helix</keyword>
<dbReference type="AlphaFoldDB" id="A0AAD4K0V5"/>
<evidence type="ECO:0000256" key="1">
    <source>
        <dbReference type="SAM" id="Phobius"/>
    </source>
</evidence>
<evidence type="ECO:0000313" key="2">
    <source>
        <dbReference type="EMBL" id="KAH8371544.1"/>
    </source>
</evidence>